<gene>
    <name evidence="8" type="primary">PRLA</name>
    <name evidence="9" type="ORF">GSTENG00021066001</name>
</gene>
<evidence type="ECO:0000313" key="10">
    <source>
        <dbReference type="Ensembl" id="ENSTNIP00000014094.1"/>
    </source>
</evidence>
<dbReference type="OrthoDB" id="9946219at2759"/>
<dbReference type="PROSITE" id="PS00266">
    <property type="entry name" value="SOMATOTROPIN_1"/>
    <property type="match status" value="1"/>
</dbReference>
<name>Q6UAM3_TETNG</name>
<dbReference type="PANTHER" id="PTHR11417">
    <property type="entry name" value="SOMATOTROPIN,PROLACTIN"/>
    <property type="match status" value="1"/>
</dbReference>
<dbReference type="EMBL" id="AY374505">
    <property type="protein sequence ID" value="AAR25696.1"/>
    <property type="molecule type" value="mRNA"/>
</dbReference>
<evidence type="ECO:0000256" key="6">
    <source>
        <dbReference type="ARBA" id="ARBA00023157"/>
    </source>
</evidence>
<reference evidence="8 11" key="1">
    <citation type="journal article" date="2004" name="Nature">
        <title>Genome duplication in the teleost fish Tetraodon nigroviridis reveals the early vertebrate proto-karyotype.</title>
        <authorList>
            <person name="Jaillon O."/>
            <person name="Aury J.-M."/>
            <person name="Brunet F."/>
            <person name="Petit J.-L."/>
            <person name="Stange-Thomann N."/>
            <person name="Mauceli E."/>
            <person name="Bouneau L."/>
            <person name="Fischer C."/>
            <person name="Ozouf-Costaz C."/>
            <person name="Bernot A."/>
            <person name="Nicaud S."/>
            <person name="Jaffe D."/>
            <person name="Fisher S."/>
            <person name="Lutfalla G."/>
            <person name="Dossat C."/>
            <person name="Segurens B."/>
            <person name="Dasilva C."/>
            <person name="Salanoubat M."/>
            <person name="Levy M."/>
            <person name="Boudet N."/>
            <person name="Castellano S."/>
            <person name="Anthouard V."/>
            <person name="Jubin C."/>
            <person name="Castelli V."/>
            <person name="Katinka M."/>
            <person name="Vacherie B."/>
            <person name="Biemont C."/>
            <person name="Skalli Z."/>
            <person name="Cattolico L."/>
            <person name="Poulain J."/>
            <person name="De Berardinis V."/>
            <person name="Cruaud C."/>
            <person name="Duprat S."/>
            <person name="Brottier P."/>
            <person name="Coutanceau J.-P."/>
            <person name="Gouzy J."/>
            <person name="Parra G."/>
            <person name="Lardier G."/>
            <person name="Chapple C."/>
            <person name="McKernan K.J."/>
            <person name="McEwan P."/>
            <person name="Bosak S."/>
            <person name="Kellis M."/>
            <person name="Volff J.-N."/>
            <person name="Guigo R."/>
            <person name="Zody M.C."/>
            <person name="Mesirov J."/>
            <person name="Lindblad-Toh K."/>
            <person name="Birren B."/>
            <person name="Nusbaum C."/>
            <person name="Kahn D."/>
            <person name="Robinson-Rechavi M."/>
            <person name="Laudet V."/>
            <person name="Schachter V."/>
            <person name="Quetier F."/>
            <person name="Saurin W."/>
            <person name="Scarpelli C."/>
            <person name="Wincker P."/>
            <person name="Lander E.S."/>
            <person name="Weissenbach J."/>
            <person name="Roest Crollius H."/>
        </authorList>
    </citation>
    <scope>NUCLEOTIDE SEQUENCE</scope>
</reference>
<evidence type="ECO:0000256" key="2">
    <source>
        <dbReference type="ARBA" id="ARBA00008474"/>
    </source>
</evidence>
<proteinExistence type="evidence at transcript level"/>
<dbReference type="Proteomes" id="UP000007303">
    <property type="component" value="Unassembled WGS sequence"/>
</dbReference>
<evidence type="ECO:0000256" key="3">
    <source>
        <dbReference type="ARBA" id="ARBA00022525"/>
    </source>
</evidence>
<evidence type="ECO:0000256" key="1">
    <source>
        <dbReference type="ARBA" id="ARBA00004613"/>
    </source>
</evidence>
<dbReference type="KEGG" id="tng:GSTEN00021066G001"/>
<organism evidence="8">
    <name type="scientific">Tetraodon nigroviridis</name>
    <name type="common">Spotted green pufferfish</name>
    <name type="synonym">Chelonodon nigroviridis</name>
    <dbReference type="NCBI Taxonomy" id="99883"/>
    <lineage>
        <taxon>Eukaryota</taxon>
        <taxon>Metazoa</taxon>
        <taxon>Chordata</taxon>
        <taxon>Craniata</taxon>
        <taxon>Vertebrata</taxon>
        <taxon>Euteleostomi</taxon>
        <taxon>Actinopterygii</taxon>
        <taxon>Neopterygii</taxon>
        <taxon>Teleostei</taxon>
        <taxon>Neoteleostei</taxon>
        <taxon>Acanthomorphata</taxon>
        <taxon>Eupercaria</taxon>
        <taxon>Tetraodontiformes</taxon>
        <taxon>Tetradontoidea</taxon>
        <taxon>Tetraodontidae</taxon>
        <taxon>Tetraodon</taxon>
    </lineage>
</organism>
<dbReference type="Ensembl" id="ENSTNIT00000014290.1">
    <property type="protein sequence ID" value="ENSTNIP00000014094.1"/>
    <property type="gene ID" value="ENSTNIG00000011159.1"/>
</dbReference>
<dbReference type="SUPFAM" id="SSF47266">
    <property type="entry name" value="4-helical cytokines"/>
    <property type="match status" value="1"/>
</dbReference>
<dbReference type="STRING" id="99883.ENSTNIP00000014094"/>
<evidence type="ECO:0000256" key="7">
    <source>
        <dbReference type="RuleBase" id="RU003618"/>
    </source>
</evidence>
<dbReference type="GeneTree" id="ENSGT00950000182818"/>
<dbReference type="GO" id="GO:0031667">
    <property type="term" value="P:response to nutrient levels"/>
    <property type="evidence" value="ECO:0007669"/>
    <property type="project" value="TreeGrafter"/>
</dbReference>
<dbReference type="HOGENOM" id="CLU_1288562_0_0_1"/>
<dbReference type="InterPro" id="IPR001400">
    <property type="entry name" value="Somatotropin/Prolactin"/>
</dbReference>
<protein>
    <submittedName>
        <fullName evidence="9">(spotted green pufferfish) hypothetical protein</fullName>
    </submittedName>
    <submittedName>
        <fullName evidence="8 10">Prolactin</fullName>
    </submittedName>
</protein>
<dbReference type="InterPro" id="IPR009079">
    <property type="entry name" value="4_helix_cytokine-like_core"/>
</dbReference>
<evidence type="ECO:0000313" key="9">
    <source>
        <dbReference type="EMBL" id="CAG02082.1"/>
    </source>
</evidence>
<accession>Q6UAM3</accession>
<comment type="similarity">
    <text evidence="2 7">Belongs to the somatotropin/prolactin family.</text>
</comment>
<comment type="subcellular location">
    <subcellularLocation>
        <location evidence="1 7">Secreted</location>
    </subcellularLocation>
</comment>
<evidence type="ECO:0000313" key="8">
    <source>
        <dbReference type="EMBL" id="AAR25696.1"/>
    </source>
</evidence>
<dbReference type="PROSITE" id="PS00338">
    <property type="entry name" value="SOMATOTROPIN_2"/>
    <property type="match status" value="1"/>
</dbReference>
<keyword evidence="11" id="KW-1185">Reference proteome</keyword>
<dbReference type="AlphaFoldDB" id="Q6UAM3"/>
<keyword evidence="6" id="KW-1015">Disulfide bond</keyword>
<dbReference type="GO" id="GO:0008284">
    <property type="term" value="P:positive regulation of cell population proliferation"/>
    <property type="evidence" value="ECO:0007669"/>
    <property type="project" value="TreeGrafter"/>
</dbReference>
<dbReference type="PRINTS" id="PR00836">
    <property type="entry name" value="SOMATOTROPIN"/>
</dbReference>
<sequence>MADRRPSSIVLFMTVWGVALTVCGGVSTGDLLDRASERSDLIHSLSTVLSQDLDSHLPSLGRVHVPRPSMCHTSSLQTPMDKEQALQVSKSDLLSLARSLLQAWADPLLFLSNSVSTLPQTAQSNASNKIQELKDHSKILGDGLDVLSARMGQAAQAISSLPYTGGNDLGQDKLSKLVNFHFLLSCFRRDSHKIDSFLKVLRCRMANMLPEMC</sequence>
<keyword evidence="4 7" id="KW-0372">Hormone</keyword>
<evidence type="ECO:0000256" key="5">
    <source>
        <dbReference type="ARBA" id="ARBA00022729"/>
    </source>
</evidence>
<keyword evidence="5" id="KW-0732">Signal</keyword>
<dbReference type="GO" id="GO:0005615">
    <property type="term" value="C:extracellular space"/>
    <property type="evidence" value="ECO:0007669"/>
    <property type="project" value="TreeGrafter"/>
</dbReference>
<dbReference type="EMBL" id="CAAE01014676">
    <property type="protein sequence ID" value="CAG02082.1"/>
    <property type="molecule type" value="Genomic_DNA"/>
</dbReference>
<dbReference type="GO" id="GO:0046427">
    <property type="term" value="P:positive regulation of receptor signaling pathway via JAK-STAT"/>
    <property type="evidence" value="ECO:0007669"/>
    <property type="project" value="TreeGrafter"/>
</dbReference>
<dbReference type="OMA" id="SALMCKA"/>
<dbReference type="Gene3D" id="1.20.1250.10">
    <property type="match status" value="1"/>
</dbReference>
<evidence type="ECO:0000313" key="11">
    <source>
        <dbReference type="Proteomes" id="UP000007303"/>
    </source>
</evidence>
<dbReference type="GO" id="GO:0005179">
    <property type="term" value="F:hormone activity"/>
    <property type="evidence" value="ECO:0007669"/>
    <property type="project" value="UniProtKB-KW"/>
</dbReference>
<evidence type="ECO:0000256" key="4">
    <source>
        <dbReference type="ARBA" id="ARBA00022702"/>
    </source>
</evidence>
<reference evidence="10" key="3">
    <citation type="submission" date="2025-05" db="UniProtKB">
        <authorList>
            <consortium name="Ensembl"/>
        </authorList>
    </citation>
    <scope>IDENTIFICATION</scope>
</reference>
<dbReference type="PANTHER" id="PTHR11417:SF5">
    <property type="entry name" value="PROLACTIN"/>
    <property type="match status" value="1"/>
</dbReference>
<dbReference type="InterPro" id="IPR018116">
    <property type="entry name" value="Somatotropin_CS"/>
</dbReference>
<reference evidence="9" key="2">
    <citation type="submission" date="2004-02" db="EMBL/GenBank/DDBJ databases">
        <authorList>
            <consortium name="Genoscope"/>
            <consortium name="Whitehead Institute Centre for Genome Research"/>
        </authorList>
    </citation>
    <scope>NUCLEOTIDE SEQUENCE</scope>
</reference>
<dbReference type="Pfam" id="PF00103">
    <property type="entry name" value="Hormone_1"/>
    <property type="match status" value="1"/>
</dbReference>
<keyword evidence="3" id="KW-0964">Secreted</keyword>